<sequence>MARRSGALVLNVDYGRSPETPFLAAIEQIKHVLVHVGTYVGEFGCSGAKLSVAADSAGAQVVAAAMHLLAEANQPLPDSAAFIYPALDATMQHDTWRSFGSGYRLTRKTMEWYWTQYLGQHPSDMGAQAYDPCVPPMYSHHLSQFPRSLVVTAACDPLRAEGEEFFQRLSQAGVDSKYLPVPGQIHGFLRFRRAFTDPEWGADAVMERICRFLIG</sequence>
<reference evidence="2" key="1">
    <citation type="submission" date="2016-01" db="EMBL/GenBank/DDBJ databases">
        <authorList>
            <person name="Peeters C."/>
        </authorList>
    </citation>
    <scope>NUCLEOTIDE SEQUENCE</scope>
    <source>
        <strain evidence="2">LMG 29322</strain>
    </source>
</reference>
<dbReference type="GO" id="GO:0004806">
    <property type="term" value="F:triacylglycerol lipase activity"/>
    <property type="evidence" value="ECO:0007669"/>
    <property type="project" value="TreeGrafter"/>
</dbReference>
<dbReference type="SUPFAM" id="SSF53474">
    <property type="entry name" value="alpha/beta-Hydrolases"/>
    <property type="match status" value="1"/>
</dbReference>
<dbReference type="InterPro" id="IPR029058">
    <property type="entry name" value="AB_hydrolase_fold"/>
</dbReference>
<dbReference type="GO" id="GO:0019433">
    <property type="term" value="P:triglyceride catabolic process"/>
    <property type="evidence" value="ECO:0007669"/>
    <property type="project" value="TreeGrafter"/>
</dbReference>
<dbReference type="Pfam" id="PF07859">
    <property type="entry name" value="Abhydrolase_3"/>
    <property type="match status" value="1"/>
</dbReference>
<keyword evidence="3" id="KW-1185">Reference proteome</keyword>
<protein>
    <submittedName>
        <fullName evidence="2">Esterase/lipase/thioesterase</fullName>
    </submittedName>
</protein>
<dbReference type="PANTHER" id="PTHR23025:SF4">
    <property type="entry name" value="ALPHA_BETA HYDROLASE FOLD-3 DOMAIN-CONTAINING PROTEIN"/>
    <property type="match status" value="1"/>
</dbReference>
<evidence type="ECO:0000313" key="3">
    <source>
        <dbReference type="Proteomes" id="UP000054851"/>
    </source>
</evidence>
<dbReference type="InterPro" id="IPR013094">
    <property type="entry name" value="AB_hydrolase_3"/>
</dbReference>
<feature type="domain" description="Alpha/beta hydrolase fold-3" evidence="1">
    <location>
        <begin position="1"/>
        <end position="189"/>
    </location>
</feature>
<dbReference type="Proteomes" id="UP000054851">
    <property type="component" value="Unassembled WGS sequence"/>
</dbReference>
<dbReference type="Gene3D" id="3.40.50.1820">
    <property type="entry name" value="alpha/beta hydrolase"/>
    <property type="match status" value="1"/>
</dbReference>
<dbReference type="PANTHER" id="PTHR23025">
    <property type="entry name" value="TRIACYLGLYCEROL LIPASE"/>
    <property type="match status" value="1"/>
</dbReference>
<proteinExistence type="predicted"/>
<comment type="caution">
    <text evidence="2">The sequence shown here is derived from an EMBL/GenBank/DDBJ whole genome shotgun (WGS) entry which is preliminary data.</text>
</comment>
<accession>A0A158DVC4</accession>
<dbReference type="GO" id="GO:0004771">
    <property type="term" value="F:sterol ester esterase activity"/>
    <property type="evidence" value="ECO:0007669"/>
    <property type="project" value="TreeGrafter"/>
</dbReference>
<dbReference type="EMBL" id="FCOA02000069">
    <property type="protein sequence ID" value="SAK98370.1"/>
    <property type="molecule type" value="Genomic_DNA"/>
</dbReference>
<dbReference type="STRING" id="1777140.AWB79_07588"/>
<evidence type="ECO:0000259" key="1">
    <source>
        <dbReference type="Pfam" id="PF07859"/>
    </source>
</evidence>
<dbReference type="OrthoDB" id="9794445at2"/>
<organism evidence="2 3">
    <name type="scientific">Caballeronia hypogeia</name>
    <dbReference type="NCBI Taxonomy" id="1777140"/>
    <lineage>
        <taxon>Bacteria</taxon>
        <taxon>Pseudomonadati</taxon>
        <taxon>Pseudomonadota</taxon>
        <taxon>Betaproteobacteria</taxon>
        <taxon>Burkholderiales</taxon>
        <taxon>Burkholderiaceae</taxon>
        <taxon>Caballeronia</taxon>
    </lineage>
</organism>
<dbReference type="GO" id="GO:0005829">
    <property type="term" value="C:cytosol"/>
    <property type="evidence" value="ECO:0007669"/>
    <property type="project" value="TreeGrafter"/>
</dbReference>
<gene>
    <name evidence="2" type="ORF">AWB79_07588</name>
</gene>
<evidence type="ECO:0000313" key="2">
    <source>
        <dbReference type="EMBL" id="SAK98370.1"/>
    </source>
</evidence>
<name>A0A158DVC4_9BURK</name>
<dbReference type="AlphaFoldDB" id="A0A158DVC4"/>